<dbReference type="AlphaFoldDB" id="A0AAD0YUU6"/>
<protein>
    <submittedName>
        <fullName evidence="1">Uncharacterized protein</fullName>
    </submittedName>
</protein>
<evidence type="ECO:0000313" key="1">
    <source>
        <dbReference type="EMBL" id="AZB17493.1"/>
    </source>
</evidence>
<dbReference type="Proteomes" id="UP000269015">
    <property type="component" value="Chromosome"/>
</dbReference>
<accession>A0AAD0YUU6</accession>
<dbReference type="EMBL" id="CP033930">
    <property type="protein sequence ID" value="AZB17493.1"/>
    <property type="molecule type" value="Genomic_DNA"/>
</dbReference>
<reference evidence="1 2" key="1">
    <citation type="submission" date="2018-11" db="EMBL/GenBank/DDBJ databases">
        <title>Proposal to divide the Flavobacteriaceae and reorganize its genera based on Amino Acid Identity values calculated from whole genome sequences.</title>
        <authorList>
            <person name="Nicholson A.C."/>
            <person name="Gulvik C.A."/>
            <person name="Whitney A.M."/>
            <person name="Humrighouse B.W."/>
            <person name="Bell M."/>
            <person name="Holmes B."/>
            <person name="Steigerwalt A.G."/>
            <person name="Villarma A."/>
            <person name="Sheth M."/>
            <person name="Batra D."/>
            <person name="Pryor J."/>
            <person name="Bernardet J.-F."/>
            <person name="Hugo C."/>
            <person name="Kampfer P."/>
            <person name="Newman J."/>
            <person name="McQuiston J.R."/>
        </authorList>
    </citation>
    <scope>NUCLEOTIDE SEQUENCE [LARGE SCALE GENOMIC DNA]</scope>
    <source>
        <strain evidence="1 2">H5559</strain>
    </source>
</reference>
<sequence length="219" mass="26145">MENNMDMANEERLLPMISLVPGSDFYVDALNYRLIDTQDRNNIISGRNINHCGRELHFHFDEETRNVGELSCGNKDQYKEIHLQQLEIYDREGSRLLWEYVGQMHPRVKAIEVEIAEIKFLYEFQNICFREKENPFNLLTRQDLHLDINNDQLGFYIDRKLRCPPLCKDLRDHKNGQQNPDLIFVDTVKIGRSIELVRNEKWVATQRLRAQSRKLRNRR</sequence>
<gene>
    <name evidence="1" type="ORF">EG352_06800</name>
</gene>
<name>A0AAD0YUU6_CHRID</name>
<evidence type="ECO:0000313" key="2">
    <source>
        <dbReference type="Proteomes" id="UP000269015"/>
    </source>
</evidence>
<organism evidence="1 2">
    <name type="scientific">Chryseobacterium indologenes</name>
    <name type="common">Flavobacterium indologenes</name>
    <dbReference type="NCBI Taxonomy" id="253"/>
    <lineage>
        <taxon>Bacteria</taxon>
        <taxon>Pseudomonadati</taxon>
        <taxon>Bacteroidota</taxon>
        <taxon>Flavobacteriia</taxon>
        <taxon>Flavobacteriales</taxon>
        <taxon>Weeksellaceae</taxon>
        <taxon>Chryseobacterium group</taxon>
        <taxon>Chryseobacterium</taxon>
    </lineage>
</organism>
<proteinExistence type="predicted"/>